<organism evidence="1 2">
    <name type="scientific">Jatropha curcas</name>
    <name type="common">Barbados nut</name>
    <dbReference type="NCBI Taxonomy" id="180498"/>
    <lineage>
        <taxon>Eukaryota</taxon>
        <taxon>Viridiplantae</taxon>
        <taxon>Streptophyta</taxon>
        <taxon>Embryophyta</taxon>
        <taxon>Tracheophyta</taxon>
        <taxon>Spermatophyta</taxon>
        <taxon>Magnoliopsida</taxon>
        <taxon>eudicotyledons</taxon>
        <taxon>Gunneridae</taxon>
        <taxon>Pentapetalae</taxon>
        <taxon>rosids</taxon>
        <taxon>fabids</taxon>
        <taxon>Malpighiales</taxon>
        <taxon>Euphorbiaceae</taxon>
        <taxon>Crotonoideae</taxon>
        <taxon>Jatropheae</taxon>
        <taxon>Jatropha</taxon>
    </lineage>
</organism>
<proteinExistence type="predicted"/>
<gene>
    <name evidence="1" type="ORF">JCGZ_10825</name>
</gene>
<keyword evidence="2" id="KW-1185">Reference proteome</keyword>
<reference evidence="1 2" key="1">
    <citation type="journal article" date="2014" name="PLoS ONE">
        <title>Global Analysis of Gene Expression Profiles in Physic Nut (Jatropha curcas L.) Seedlings Exposed to Salt Stress.</title>
        <authorList>
            <person name="Zhang L."/>
            <person name="Zhang C."/>
            <person name="Wu P."/>
            <person name="Chen Y."/>
            <person name="Li M."/>
            <person name="Jiang H."/>
            <person name="Wu G."/>
        </authorList>
    </citation>
    <scope>NUCLEOTIDE SEQUENCE [LARGE SCALE GENOMIC DNA]</scope>
    <source>
        <strain evidence="2">cv. GZQX0401</strain>
        <tissue evidence="1">Young leaves</tissue>
    </source>
</reference>
<evidence type="ECO:0000313" key="1">
    <source>
        <dbReference type="EMBL" id="KDP35442.1"/>
    </source>
</evidence>
<sequence length="70" mass="7977">MVDRSSRMKEYIPRSVFIERTLEALETHFSVKANLDAVQATNAEGFVHSPKLLTKQELEDARESMPENIA</sequence>
<accession>A0A067KH47</accession>
<protein>
    <submittedName>
        <fullName evidence="1">Uncharacterized protein</fullName>
    </submittedName>
</protein>
<dbReference type="EMBL" id="KK914487">
    <property type="protein sequence ID" value="KDP35442.1"/>
    <property type="molecule type" value="Genomic_DNA"/>
</dbReference>
<dbReference type="AlphaFoldDB" id="A0A067KH47"/>
<dbReference type="Proteomes" id="UP000027138">
    <property type="component" value="Unassembled WGS sequence"/>
</dbReference>
<name>A0A067KH47_JATCU</name>
<evidence type="ECO:0000313" key="2">
    <source>
        <dbReference type="Proteomes" id="UP000027138"/>
    </source>
</evidence>
<dbReference type="OrthoDB" id="1326480at2759"/>